<dbReference type="Pfam" id="PF04434">
    <property type="entry name" value="SWIM"/>
    <property type="match status" value="1"/>
</dbReference>
<dbReference type="Gene3D" id="3.30.60.90">
    <property type="match status" value="1"/>
</dbReference>
<dbReference type="PANTHER" id="PTHR21540">
    <property type="entry name" value="RING FINGER AND SWIM DOMAIN-CONTAINING PROTEIN 2"/>
    <property type="match status" value="1"/>
</dbReference>
<dbReference type="Pfam" id="PF00569">
    <property type="entry name" value="ZZ"/>
    <property type="match status" value="1"/>
</dbReference>
<feature type="region of interest" description="Disordered" evidence="5">
    <location>
        <begin position="547"/>
        <end position="570"/>
    </location>
</feature>
<feature type="domain" description="RING-type" evidence="6">
    <location>
        <begin position="142"/>
        <end position="194"/>
    </location>
</feature>
<evidence type="ECO:0000313" key="10">
    <source>
        <dbReference type="Proteomes" id="UP001187315"/>
    </source>
</evidence>
<dbReference type="EMBL" id="JAVHJS010000005">
    <property type="protein sequence ID" value="KAK2857434.1"/>
    <property type="molecule type" value="Genomic_DNA"/>
</dbReference>
<evidence type="ECO:0000256" key="4">
    <source>
        <dbReference type="PROSITE-ProRule" id="PRU00228"/>
    </source>
</evidence>
<sequence length="570" mass="64529">MFRKTVWRKSASEAVNWHQDESLNTTILILREFGPTGFLLKEDTEPKNYKVFLGDPHTCTCGTFQKEKDLCKHICWVLMRKFRLPRDHEYCFQLGLVERQIMEVLQHPYRVAITPSAPAQLQSSKEDDGTIKQKSIRDDDICPICQEEMLRKRLPVAHCRFGCGNNVHISCMKVWADYQKGSETDGMVKCPLCRENFSTMKMLLELVKNAGQFCTSSERERLEKHLGIPCNNCRVCPVVGKCFKCTVCSYYHLCEDCFKTSCHPQHSFAVRTKRNQSWQLMTESKKSLTDDQEMYPNTETGVISDVAPGYVLRIFPLTKVHPSSRLLEKGIQCRLCLESFHVGQQIKTLPCRHKFHFDCIKTWLQESICCPVDWHVIYNPLTWSGNDKKAICTAPHTLGAKIDLIHQQKTELFVPGISLQSKERSDVLKAAPEPPDSLEFIVKNTLCIDSPQGATGSQSSSLQRNLSLEQAPVLASKKRISVKTSRSSLSLSPVVKRLEGSMGTQQSLFTGFSNHDNKAQRKLNSVRGSSRPLGLKVDGVSVRAWSSSGNQSNLELRPTSLPISGKQERN</sequence>
<evidence type="ECO:0000259" key="7">
    <source>
        <dbReference type="PROSITE" id="PS50135"/>
    </source>
</evidence>
<dbReference type="SMART" id="SM00184">
    <property type="entry name" value="RING"/>
    <property type="match status" value="2"/>
</dbReference>
<dbReference type="PANTHER" id="PTHR21540:SF3">
    <property type="entry name" value="E3 UBIQUITIN-PROTEIN LIGASE ZSWIM2"/>
    <property type="match status" value="1"/>
</dbReference>
<evidence type="ECO:0000256" key="2">
    <source>
        <dbReference type="ARBA" id="ARBA00022771"/>
    </source>
</evidence>
<dbReference type="GO" id="GO:0008270">
    <property type="term" value="F:zinc ion binding"/>
    <property type="evidence" value="ECO:0007669"/>
    <property type="project" value="UniProtKB-KW"/>
</dbReference>
<keyword evidence="10" id="KW-1185">Reference proteome</keyword>
<keyword evidence="2 4" id="KW-0863">Zinc-finger</keyword>
<dbReference type="InterPro" id="IPR001841">
    <property type="entry name" value="Znf_RING"/>
</dbReference>
<dbReference type="GO" id="GO:0061630">
    <property type="term" value="F:ubiquitin protein ligase activity"/>
    <property type="evidence" value="ECO:0007669"/>
    <property type="project" value="InterPro"/>
</dbReference>
<protein>
    <recommendedName>
        <fullName evidence="11">E3 ubiquitin-protein ligase ZSWIM2</fullName>
    </recommendedName>
</protein>
<feature type="domain" description="ZZ-type" evidence="7">
    <location>
        <begin position="225"/>
        <end position="276"/>
    </location>
</feature>
<reference evidence="9" key="1">
    <citation type="submission" date="2023-08" db="EMBL/GenBank/DDBJ databases">
        <title>Pelteobagrus vachellii genome.</title>
        <authorList>
            <person name="Liu H."/>
        </authorList>
    </citation>
    <scope>NUCLEOTIDE SEQUENCE</scope>
    <source>
        <strain evidence="9">PRFRI_2022a</strain>
        <tissue evidence="9">Muscle</tissue>
    </source>
</reference>
<dbReference type="InterPro" id="IPR013083">
    <property type="entry name" value="Znf_RING/FYVE/PHD"/>
</dbReference>
<comment type="caution">
    <text evidence="9">The sequence shown here is derived from an EMBL/GenBank/DDBJ whole genome shotgun (WGS) entry which is preliminary data.</text>
</comment>
<dbReference type="Proteomes" id="UP001187315">
    <property type="component" value="Unassembled WGS sequence"/>
</dbReference>
<name>A0AA88NF96_TACVA</name>
<dbReference type="AlphaFoldDB" id="A0AA88NF96"/>
<evidence type="ECO:0000256" key="5">
    <source>
        <dbReference type="SAM" id="MobiDB-lite"/>
    </source>
</evidence>
<dbReference type="Pfam" id="PF13639">
    <property type="entry name" value="zf-RING_2"/>
    <property type="match status" value="1"/>
</dbReference>
<dbReference type="InterPro" id="IPR043145">
    <property type="entry name" value="Znf_ZZ_sf"/>
</dbReference>
<feature type="domain" description="SWIM-type" evidence="8">
    <location>
        <begin position="49"/>
        <end position="82"/>
    </location>
</feature>
<accession>A0AA88NF96</accession>
<dbReference type="PROSITE" id="PS50966">
    <property type="entry name" value="ZF_SWIM"/>
    <property type="match status" value="1"/>
</dbReference>
<evidence type="ECO:0000313" key="9">
    <source>
        <dbReference type="EMBL" id="KAK2857434.1"/>
    </source>
</evidence>
<dbReference type="PROSITE" id="PS50135">
    <property type="entry name" value="ZF_ZZ_2"/>
    <property type="match status" value="1"/>
</dbReference>
<proteinExistence type="predicted"/>
<organism evidence="9 10">
    <name type="scientific">Tachysurus vachellii</name>
    <name type="common">Darkbarbel catfish</name>
    <name type="synonym">Pelteobagrus vachellii</name>
    <dbReference type="NCBI Taxonomy" id="175792"/>
    <lineage>
        <taxon>Eukaryota</taxon>
        <taxon>Metazoa</taxon>
        <taxon>Chordata</taxon>
        <taxon>Craniata</taxon>
        <taxon>Vertebrata</taxon>
        <taxon>Euteleostomi</taxon>
        <taxon>Actinopterygii</taxon>
        <taxon>Neopterygii</taxon>
        <taxon>Teleostei</taxon>
        <taxon>Ostariophysi</taxon>
        <taxon>Siluriformes</taxon>
        <taxon>Bagridae</taxon>
        <taxon>Tachysurus</taxon>
    </lineage>
</organism>
<dbReference type="CDD" id="cd16494">
    <property type="entry name" value="RING-CH-C4HC3_ZSWM2"/>
    <property type="match status" value="1"/>
</dbReference>
<dbReference type="PROSITE" id="PS50089">
    <property type="entry name" value="ZF_RING_2"/>
    <property type="match status" value="2"/>
</dbReference>
<gene>
    <name evidence="9" type="ORF">Q7C36_005353</name>
</gene>
<evidence type="ECO:0008006" key="11">
    <source>
        <dbReference type="Google" id="ProtNLM"/>
    </source>
</evidence>
<keyword evidence="1" id="KW-0479">Metal-binding</keyword>
<evidence type="ECO:0000259" key="8">
    <source>
        <dbReference type="PROSITE" id="PS50966"/>
    </source>
</evidence>
<dbReference type="SUPFAM" id="SSF57850">
    <property type="entry name" value="RING/U-box"/>
    <property type="match status" value="3"/>
</dbReference>
<keyword evidence="3" id="KW-0862">Zinc</keyword>
<dbReference type="Gene3D" id="3.30.40.10">
    <property type="entry name" value="Zinc/RING finger domain, C3HC4 (zinc finger)"/>
    <property type="match status" value="2"/>
</dbReference>
<feature type="domain" description="RING-type" evidence="6">
    <location>
        <begin position="333"/>
        <end position="373"/>
    </location>
</feature>
<evidence type="ECO:0000256" key="1">
    <source>
        <dbReference type="ARBA" id="ARBA00022723"/>
    </source>
</evidence>
<dbReference type="SMART" id="SM00291">
    <property type="entry name" value="ZnF_ZZ"/>
    <property type="match status" value="1"/>
</dbReference>
<dbReference type="InterPro" id="IPR039903">
    <property type="entry name" value="Zswim2"/>
</dbReference>
<evidence type="ECO:0000256" key="3">
    <source>
        <dbReference type="ARBA" id="ARBA00022833"/>
    </source>
</evidence>
<dbReference type="InterPro" id="IPR007527">
    <property type="entry name" value="Znf_SWIM"/>
</dbReference>
<evidence type="ECO:0000259" key="6">
    <source>
        <dbReference type="PROSITE" id="PS50089"/>
    </source>
</evidence>
<dbReference type="InterPro" id="IPR000433">
    <property type="entry name" value="Znf_ZZ"/>
</dbReference>